<dbReference type="RefSeq" id="WP_179282225.1">
    <property type="nucleotide sequence ID" value="NZ_FZOD01000030.1"/>
</dbReference>
<evidence type="ECO:0000313" key="3">
    <source>
        <dbReference type="Proteomes" id="UP000198282"/>
    </source>
</evidence>
<feature type="region of interest" description="Disordered" evidence="1">
    <location>
        <begin position="49"/>
        <end position="95"/>
    </location>
</feature>
<evidence type="ECO:0000256" key="1">
    <source>
        <dbReference type="SAM" id="MobiDB-lite"/>
    </source>
</evidence>
<evidence type="ECO:0000313" key="2">
    <source>
        <dbReference type="EMBL" id="SNT24172.1"/>
    </source>
</evidence>
<organism evidence="2 3">
    <name type="scientific">Streptosporangium subroseum</name>
    <dbReference type="NCBI Taxonomy" id="106412"/>
    <lineage>
        <taxon>Bacteria</taxon>
        <taxon>Bacillati</taxon>
        <taxon>Actinomycetota</taxon>
        <taxon>Actinomycetes</taxon>
        <taxon>Streptosporangiales</taxon>
        <taxon>Streptosporangiaceae</taxon>
        <taxon>Streptosporangium</taxon>
    </lineage>
</organism>
<proteinExistence type="predicted"/>
<dbReference type="AlphaFoldDB" id="A0A239L2H4"/>
<gene>
    <name evidence="2" type="ORF">SAMN05216276_103024</name>
</gene>
<keyword evidence="3" id="KW-1185">Reference proteome</keyword>
<dbReference type="EMBL" id="FZOD01000030">
    <property type="protein sequence ID" value="SNT24172.1"/>
    <property type="molecule type" value="Genomic_DNA"/>
</dbReference>
<feature type="region of interest" description="Disordered" evidence="1">
    <location>
        <begin position="1"/>
        <end position="22"/>
    </location>
</feature>
<dbReference type="Proteomes" id="UP000198282">
    <property type="component" value="Unassembled WGS sequence"/>
</dbReference>
<accession>A0A239L2H4</accession>
<feature type="compositionally biased region" description="Low complexity" evidence="1">
    <location>
        <begin position="68"/>
        <end position="92"/>
    </location>
</feature>
<protein>
    <submittedName>
        <fullName evidence="2">Uncharacterized protein</fullName>
    </submittedName>
</protein>
<name>A0A239L2H4_9ACTN</name>
<sequence>MSTPNSRMDSAGTRTRPKDGRSYRGLATLTLAGSLSVTLAATLSASAVASPSLERQSSAPVIPGLQLPTSTPTPTPTVTVTARTTSTNNNTGNRHRRLCRPKIYFRFHYARPRNFFVPRTRFIDGPGGEMNVSVNRQHRVYAEIELEHEFNPEVERNEERTREREVTEDDVVNRANVVRAARRLFRIRDMDSPLLAEEYIVETGHQYTQPITAGMYGNMWYRVFGYRMGFTAWHRVTTCDAYKITAGIANVPARVEGWRYWETKYPMFNGHRLWDNSK</sequence>
<reference evidence="2 3" key="1">
    <citation type="submission" date="2017-06" db="EMBL/GenBank/DDBJ databases">
        <authorList>
            <person name="Kim H.J."/>
            <person name="Triplett B.A."/>
        </authorList>
    </citation>
    <scope>NUCLEOTIDE SEQUENCE [LARGE SCALE GENOMIC DNA]</scope>
    <source>
        <strain evidence="2 3">CGMCC 4.2132</strain>
    </source>
</reference>